<evidence type="ECO:0000256" key="4">
    <source>
        <dbReference type="ARBA" id="ARBA00022840"/>
    </source>
</evidence>
<accession>A0A7Y9X7J8</accession>
<dbReference type="PANTHER" id="PTHR11070">
    <property type="entry name" value="UVRD / RECB / PCRA DNA HELICASE FAMILY MEMBER"/>
    <property type="match status" value="1"/>
</dbReference>
<dbReference type="PROSITE" id="PS51198">
    <property type="entry name" value="UVRD_HELICASE_ATP_BIND"/>
    <property type="match status" value="1"/>
</dbReference>
<feature type="domain" description="UvrD-like helicase ATP-binding" evidence="6">
    <location>
        <begin position="20"/>
        <end position="295"/>
    </location>
</feature>
<evidence type="ECO:0000259" key="6">
    <source>
        <dbReference type="PROSITE" id="PS51198"/>
    </source>
</evidence>
<proteinExistence type="predicted"/>
<keyword evidence="4 5" id="KW-0067">ATP-binding</keyword>
<evidence type="ECO:0000313" key="7">
    <source>
        <dbReference type="EMBL" id="NYH50438.1"/>
    </source>
</evidence>
<gene>
    <name evidence="7" type="ORF">HNR06_000027</name>
</gene>
<dbReference type="InterPro" id="IPR000212">
    <property type="entry name" value="DNA_helicase_UvrD/REP"/>
</dbReference>
<dbReference type="GO" id="GO:0003677">
    <property type="term" value="F:DNA binding"/>
    <property type="evidence" value="ECO:0007669"/>
    <property type="project" value="InterPro"/>
</dbReference>
<dbReference type="AlphaFoldDB" id="A0A7Y9X7J8"/>
<dbReference type="PANTHER" id="PTHR11070:SF2">
    <property type="entry name" value="ATP-DEPENDENT DNA HELICASE SRS2"/>
    <property type="match status" value="1"/>
</dbReference>
<dbReference type="Pfam" id="PF00580">
    <property type="entry name" value="UvrD-helicase"/>
    <property type="match status" value="2"/>
</dbReference>
<protein>
    <recommendedName>
        <fullName evidence="6">UvrD-like helicase ATP-binding domain-containing protein</fullName>
    </recommendedName>
</protein>
<feature type="binding site" evidence="5">
    <location>
        <begin position="41"/>
        <end position="48"/>
    </location>
    <ligand>
        <name>ATP</name>
        <dbReference type="ChEBI" id="CHEBI:30616"/>
    </ligand>
</feature>
<evidence type="ECO:0000313" key="8">
    <source>
        <dbReference type="Proteomes" id="UP000584931"/>
    </source>
</evidence>
<comment type="caution">
    <text evidence="7">The sequence shown here is derived from an EMBL/GenBank/DDBJ whole genome shotgun (WGS) entry which is preliminary data.</text>
</comment>
<evidence type="ECO:0000256" key="1">
    <source>
        <dbReference type="ARBA" id="ARBA00022741"/>
    </source>
</evidence>
<dbReference type="RefSeq" id="WP_179808783.1">
    <property type="nucleotide sequence ID" value="NZ_JACCHL010000001.1"/>
</dbReference>
<sequence>MVAEYSPPTTEDNALAEQAHTAQRGIVERDLAPGEAVWVQACPGAGKTRVIVERHLDRPLPVRRGRAIVSFTRAAGRELRARSRDRGRPELSGYPHFIGTLDGFIWRYLVRPYLDSSAADEDGWSRLDSWEDHPEARIGGRVSLDDFRYTPSPGGVPRAKMKYPKSKEYTGGQVPQLEQWAAQQKAQLIRRGYLTGDELRERALRNLDDSRTADVMARMLSGRFHELIVDEAQDCSVKDDAVLRRVNELGLPLMLVGDTGQSIYGFRDREQGVVSGARLVDDLPRLELRHNWRSSQVICDLTATLSPGSGTDTAVGPHREDDTPILLVPRDDADHGPRAVFRREADRRDIHQDERLVLARQWGTLPKDLIGTPYAPLEPLKRLLWAIGVLRASASPRRRRGKASRILREHILDLWCPEGSLPEEQRIRRSGLPRVGVDRAEALILAHLPELDTPLSSWVPEAAKVFNTYGPTARGVHPPGVLHWEAADAVSAVGTAAEMAGAPAPDVDGVGTAGSVHQAKGGEADAVLMLLTPRRGYQPGVIDHWINGREDEAVRILYVAISRARRLLTLGVPPGDLGRVAHHLERNDVACRVLDH</sequence>
<dbReference type="InterPro" id="IPR014016">
    <property type="entry name" value="UvrD-like_ATP-bd"/>
</dbReference>
<dbReference type="GO" id="GO:0005524">
    <property type="term" value="F:ATP binding"/>
    <property type="evidence" value="ECO:0007669"/>
    <property type="project" value="UniProtKB-UniRule"/>
</dbReference>
<dbReference type="InterPro" id="IPR027417">
    <property type="entry name" value="P-loop_NTPase"/>
</dbReference>
<dbReference type="Proteomes" id="UP000584931">
    <property type="component" value="Unassembled WGS sequence"/>
</dbReference>
<keyword evidence="3 5" id="KW-0347">Helicase</keyword>
<keyword evidence="1 5" id="KW-0547">Nucleotide-binding</keyword>
<dbReference type="GO" id="GO:0043138">
    <property type="term" value="F:3'-5' DNA helicase activity"/>
    <property type="evidence" value="ECO:0007669"/>
    <property type="project" value="TreeGrafter"/>
</dbReference>
<reference evidence="7 8" key="1">
    <citation type="submission" date="2020-07" db="EMBL/GenBank/DDBJ databases">
        <title>Sequencing the genomes of 1000 actinobacteria strains.</title>
        <authorList>
            <person name="Klenk H.-P."/>
        </authorList>
    </citation>
    <scope>NUCLEOTIDE SEQUENCE [LARGE SCALE GENOMIC DNA]</scope>
    <source>
        <strain evidence="7 8">DSM 45278</strain>
    </source>
</reference>
<dbReference type="Gene3D" id="3.40.50.300">
    <property type="entry name" value="P-loop containing nucleotide triphosphate hydrolases"/>
    <property type="match status" value="2"/>
</dbReference>
<dbReference type="GO" id="GO:0000725">
    <property type="term" value="P:recombinational repair"/>
    <property type="evidence" value="ECO:0007669"/>
    <property type="project" value="TreeGrafter"/>
</dbReference>
<organism evidence="7 8">
    <name type="scientific">Nocardiopsis sinuspersici</name>
    <dbReference type="NCBI Taxonomy" id="501010"/>
    <lineage>
        <taxon>Bacteria</taxon>
        <taxon>Bacillati</taxon>
        <taxon>Actinomycetota</taxon>
        <taxon>Actinomycetes</taxon>
        <taxon>Streptosporangiales</taxon>
        <taxon>Nocardiopsidaceae</taxon>
        <taxon>Nocardiopsis</taxon>
    </lineage>
</organism>
<evidence type="ECO:0000256" key="5">
    <source>
        <dbReference type="PROSITE-ProRule" id="PRU00560"/>
    </source>
</evidence>
<dbReference type="SUPFAM" id="SSF52540">
    <property type="entry name" value="P-loop containing nucleoside triphosphate hydrolases"/>
    <property type="match status" value="1"/>
</dbReference>
<evidence type="ECO:0000256" key="3">
    <source>
        <dbReference type="ARBA" id="ARBA00022806"/>
    </source>
</evidence>
<dbReference type="GO" id="GO:0016787">
    <property type="term" value="F:hydrolase activity"/>
    <property type="evidence" value="ECO:0007669"/>
    <property type="project" value="UniProtKB-UniRule"/>
</dbReference>
<evidence type="ECO:0000256" key="2">
    <source>
        <dbReference type="ARBA" id="ARBA00022801"/>
    </source>
</evidence>
<dbReference type="EMBL" id="JACCHL010000001">
    <property type="protein sequence ID" value="NYH50438.1"/>
    <property type="molecule type" value="Genomic_DNA"/>
</dbReference>
<name>A0A7Y9X7J8_9ACTN</name>
<keyword evidence="2 5" id="KW-0378">Hydrolase</keyword>